<evidence type="ECO:0000256" key="6">
    <source>
        <dbReference type="ARBA" id="ARBA00022977"/>
    </source>
</evidence>
<feature type="binding site" evidence="10">
    <location>
        <position position="98"/>
    </location>
    <ligand>
        <name>substrate</name>
    </ligand>
</feature>
<feature type="binding site" evidence="10">
    <location>
        <position position="292"/>
    </location>
    <ligand>
        <name>substrate</name>
    </ligand>
</feature>
<feature type="binding site" evidence="10">
    <location>
        <position position="127"/>
    </location>
    <ligand>
        <name>substrate</name>
    </ligand>
</feature>
<evidence type="ECO:0000256" key="9">
    <source>
        <dbReference type="ARBA" id="ARBA00023239"/>
    </source>
</evidence>
<feature type="binding site" evidence="10">
    <location>
        <position position="69"/>
    </location>
    <ligand>
        <name>substrate</name>
    </ligand>
</feature>
<dbReference type="InterPro" id="IPR038521">
    <property type="entry name" value="ThiC/Bza_core_dom"/>
</dbReference>
<keyword evidence="8 10" id="KW-0411">Iron-sulfur</keyword>
<evidence type="ECO:0000256" key="4">
    <source>
        <dbReference type="ARBA" id="ARBA00022723"/>
    </source>
</evidence>
<feature type="binding site" evidence="10">
    <location>
        <position position="265"/>
    </location>
    <ligand>
        <name>substrate</name>
    </ligand>
</feature>
<keyword evidence="5 10" id="KW-0862">Zinc</keyword>
<comment type="cofactor">
    <cofactor evidence="10">
        <name>[4Fe-4S] cluster</name>
        <dbReference type="ChEBI" id="CHEBI:49883"/>
    </cofactor>
    <text evidence="10">Binds 1 [4Fe-4S] cluster per subunit. The cluster is coordinated with 3 cysteines and an exchangeable S-adenosyl-L-methionine.</text>
</comment>
<evidence type="ECO:0000313" key="12">
    <source>
        <dbReference type="Proteomes" id="UP000014155"/>
    </source>
</evidence>
<dbReference type="Pfam" id="PF01964">
    <property type="entry name" value="ThiC_Rad_SAM"/>
    <property type="match status" value="1"/>
</dbReference>
<dbReference type="PATRIC" id="fig|1195236.3.peg.4051"/>
<dbReference type="Proteomes" id="UP000014155">
    <property type="component" value="Unassembled WGS sequence"/>
</dbReference>
<dbReference type="SFLD" id="SFLDF00407">
    <property type="entry name" value="phosphomethylpyrimidine_syntha"/>
    <property type="match status" value="1"/>
</dbReference>
<dbReference type="InterPro" id="IPR037509">
    <property type="entry name" value="ThiC"/>
</dbReference>
<evidence type="ECO:0000313" key="11">
    <source>
        <dbReference type="EMBL" id="EMS70433.1"/>
    </source>
</evidence>
<dbReference type="GO" id="GO:0009229">
    <property type="term" value="P:thiamine diphosphate biosynthetic process"/>
    <property type="evidence" value="ECO:0007669"/>
    <property type="project" value="UniProtKB-UniRule"/>
</dbReference>
<comment type="similarity">
    <text evidence="10">Belongs to the ThiC family.</text>
</comment>
<sequence>MTYKTQMEAAKKGIITKEMSVVAKKEFMEAEKLRDLVACGKIAIPANINHRSLSPEGIGEGLKTKINVNLGISGDCADYTKEMEKVDMAVKFGVEAIMDLSNYGKTNTFRKQLIERSPAMIGTVPMYDAIGYLEKDLMEIKAKDFFKVVEAHAKEGVDFMTIHAGINKRAVECFKRSKRLTNIVSRGGSLLFAWMEMTGNENPFYEYYDEFLEILREYDVTISLGDALRPGSIHDSSDAGQLSELIELGDLTKRAWEKDVQVMVEGPGHMAINEIAANMTIQKRLCHGAPFYVLGPLVTDIAPGYDHITSAIGGAIAAASGADFLCYVTPAEHLRLPDLEDVKEGIVASRIAAHAADIAKGIPHAREIDNKMSDARRRIDWEEMFSYAIDGEKARRYFESAPPADKHSCSMCGKMCAMRTTNKILAGEAVEFCSEK</sequence>
<feature type="binding site" evidence="10">
    <location>
        <begin position="226"/>
        <end position="229"/>
    </location>
    <ligand>
        <name>substrate</name>
    </ligand>
</feature>
<keyword evidence="12" id="KW-1185">Reference proteome</keyword>
<evidence type="ECO:0000256" key="10">
    <source>
        <dbReference type="HAMAP-Rule" id="MF_00089"/>
    </source>
</evidence>
<comment type="function">
    <text evidence="1 10">Catalyzes the synthesis of the hydroxymethylpyrimidine phosphate (HMP-P) moiety of thiamine from aminoimidazole ribotide (AIR) in a radical S-adenosyl-L-methionine (SAM)-dependent reaction.</text>
</comment>
<dbReference type="AlphaFoldDB" id="S0FPN5"/>
<dbReference type="GO" id="GO:0008270">
    <property type="term" value="F:zinc ion binding"/>
    <property type="evidence" value="ECO:0007669"/>
    <property type="project" value="UniProtKB-UniRule"/>
</dbReference>
<keyword evidence="9 10" id="KW-0456">Lyase</keyword>
<dbReference type="eggNOG" id="COG0422">
    <property type="taxonomic scope" value="Bacteria"/>
</dbReference>
<dbReference type="GO" id="GO:0051539">
    <property type="term" value="F:4 iron, 4 sulfur cluster binding"/>
    <property type="evidence" value="ECO:0007669"/>
    <property type="project" value="UniProtKB-KW"/>
</dbReference>
<dbReference type="SFLD" id="SFLDG01114">
    <property type="entry name" value="phosphomethylpyrimidine_syntha"/>
    <property type="match status" value="1"/>
</dbReference>
<dbReference type="EMBL" id="AORV01000054">
    <property type="protein sequence ID" value="EMS70433.1"/>
    <property type="molecule type" value="Genomic_DNA"/>
</dbReference>
<evidence type="ECO:0000256" key="1">
    <source>
        <dbReference type="ARBA" id="ARBA00003175"/>
    </source>
</evidence>
<dbReference type="UniPathway" id="UPA00060"/>
<keyword evidence="7 10" id="KW-0408">Iron</keyword>
<dbReference type="InterPro" id="IPR002817">
    <property type="entry name" value="ThiC/BzaA/B"/>
</dbReference>
<dbReference type="GO" id="GO:0005829">
    <property type="term" value="C:cytosol"/>
    <property type="evidence" value="ECO:0007669"/>
    <property type="project" value="TreeGrafter"/>
</dbReference>
<feature type="binding site" evidence="10">
    <location>
        <position position="269"/>
    </location>
    <ligand>
        <name>Zn(2+)</name>
        <dbReference type="ChEBI" id="CHEBI:29105"/>
    </ligand>
</feature>
<dbReference type="PANTHER" id="PTHR30557:SF1">
    <property type="entry name" value="PHOSPHOMETHYLPYRIMIDINE SYNTHASE, CHLOROPLASTIC"/>
    <property type="match status" value="1"/>
</dbReference>
<feature type="binding site" evidence="10">
    <location>
        <position position="409"/>
    </location>
    <ligand>
        <name>[4Fe-4S] cluster</name>
        <dbReference type="ChEBI" id="CHEBI:49883"/>
        <note>4Fe-4S-S-AdoMet</note>
    </ligand>
</feature>
<organism evidence="11 12">
    <name type="scientific">Ruminiclostridium cellobioparum subsp. termitidis CT1112</name>
    <dbReference type="NCBI Taxonomy" id="1195236"/>
    <lineage>
        <taxon>Bacteria</taxon>
        <taxon>Bacillati</taxon>
        <taxon>Bacillota</taxon>
        <taxon>Clostridia</taxon>
        <taxon>Eubacteriales</taxon>
        <taxon>Oscillospiraceae</taxon>
        <taxon>Ruminiclostridium</taxon>
    </lineage>
</organism>
<reference evidence="11 12" key="1">
    <citation type="journal article" date="2013" name="Genome Announc.">
        <title>Draft Genome Sequence of the Cellulolytic, Mesophilic, Anaerobic Bacterium Clostridium termitidis Strain CT1112 (DSM 5398).</title>
        <authorList>
            <person name="Lal S."/>
            <person name="Ramachandran U."/>
            <person name="Zhang X."/>
            <person name="Munir R."/>
            <person name="Sparling R."/>
            <person name="Levin D.B."/>
        </authorList>
    </citation>
    <scope>NUCLEOTIDE SEQUENCE [LARGE SCALE GENOMIC DNA]</scope>
    <source>
        <strain evidence="11 12">CT1112</strain>
    </source>
</reference>
<evidence type="ECO:0000256" key="2">
    <source>
        <dbReference type="ARBA" id="ARBA00022485"/>
    </source>
</evidence>
<feature type="binding site" evidence="10">
    <location>
        <position position="416"/>
    </location>
    <ligand>
        <name>[4Fe-4S] cluster</name>
        <dbReference type="ChEBI" id="CHEBI:49883"/>
        <note>4Fe-4S-S-AdoMet</note>
    </ligand>
</feature>
<dbReference type="RefSeq" id="WP_004628307.1">
    <property type="nucleotide sequence ID" value="NZ_AORV01000054.1"/>
</dbReference>
<evidence type="ECO:0000256" key="5">
    <source>
        <dbReference type="ARBA" id="ARBA00022833"/>
    </source>
</evidence>
<dbReference type="NCBIfam" id="NF009895">
    <property type="entry name" value="PRK13352.1"/>
    <property type="match status" value="1"/>
</dbReference>
<dbReference type="PANTHER" id="PTHR30557">
    <property type="entry name" value="THIAMINE BIOSYNTHESIS PROTEIN THIC"/>
    <property type="match status" value="1"/>
</dbReference>
<dbReference type="FunFam" id="3.20.20.540:FF:000001">
    <property type="entry name" value="Phosphomethylpyrimidine synthase"/>
    <property type="match status" value="1"/>
</dbReference>
<comment type="catalytic activity">
    <reaction evidence="10">
        <text>5-amino-1-(5-phospho-beta-D-ribosyl)imidazole + S-adenosyl-L-methionine = 4-amino-2-methyl-5-(phosphooxymethyl)pyrimidine + CO + 5'-deoxyadenosine + formate + L-methionine + 3 H(+)</text>
        <dbReference type="Rhea" id="RHEA:24840"/>
        <dbReference type="ChEBI" id="CHEBI:15378"/>
        <dbReference type="ChEBI" id="CHEBI:15740"/>
        <dbReference type="ChEBI" id="CHEBI:17245"/>
        <dbReference type="ChEBI" id="CHEBI:17319"/>
        <dbReference type="ChEBI" id="CHEBI:57844"/>
        <dbReference type="ChEBI" id="CHEBI:58354"/>
        <dbReference type="ChEBI" id="CHEBI:59789"/>
        <dbReference type="ChEBI" id="CHEBI:137981"/>
        <dbReference type="EC" id="4.1.99.17"/>
    </reaction>
</comment>
<feature type="binding site" evidence="10">
    <location>
        <position position="412"/>
    </location>
    <ligand>
        <name>[4Fe-4S] cluster</name>
        <dbReference type="ChEBI" id="CHEBI:49883"/>
        <note>4Fe-4S-S-AdoMet</note>
    </ligand>
</feature>
<keyword evidence="4 10" id="KW-0479">Metal-binding</keyword>
<keyword evidence="3 10" id="KW-0949">S-adenosyl-L-methionine</keyword>
<feature type="binding site" evidence="10">
    <location>
        <begin position="185"/>
        <end position="187"/>
    </location>
    <ligand>
        <name>substrate</name>
    </ligand>
</feature>
<feature type="binding site" evidence="10">
    <location>
        <position position="333"/>
    </location>
    <ligand>
        <name>Zn(2+)</name>
        <dbReference type="ChEBI" id="CHEBI:29105"/>
    </ligand>
</feature>
<proteinExistence type="inferred from homology"/>
<accession>S0FPN5</accession>
<keyword evidence="2 10" id="KW-0004">4Fe-4S</keyword>
<evidence type="ECO:0000256" key="3">
    <source>
        <dbReference type="ARBA" id="ARBA00022691"/>
    </source>
</evidence>
<dbReference type="EC" id="4.1.99.17" evidence="10"/>
<evidence type="ECO:0000256" key="7">
    <source>
        <dbReference type="ARBA" id="ARBA00023004"/>
    </source>
</evidence>
<evidence type="ECO:0000256" key="8">
    <source>
        <dbReference type="ARBA" id="ARBA00023014"/>
    </source>
</evidence>
<comment type="caution">
    <text evidence="11">The sequence shown here is derived from an EMBL/GenBank/DDBJ whole genome shotgun (WGS) entry which is preliminary data.</text>
</comment>
<protein>
    <recommendedName>
        <fullName evidence="10">Phosphomethylpyrimidine synthase</fullName>
        <ecNumber evidence="10">4.1.99.17</ecNumber>
    </recommendedName>
    <alternativeName>
        <fullName evidence="10">Hydroxymethylpyrimidine phosphate synthase</fullName>
        <shortName evidence="10">HMP-P synthase</shortName>
        <shortName evidence="10">HMP-phosphate synthase</shortName>
        <shortName evidence="10">HMPP synthase</shortName>
    </alternativeName>
    <alternativeName>
        <fullName evidence="10">Thiamine biosynthesis protein ThiC</fullName>
    </alternativeName>
</protein>
<dbReference type="GO" id="GO:0009228">
    <property type="term" value="P:thiamine biosynthetic process"/>
    <property type="evidence" value="ECO:0007669"/>
    <property type="project" value="UniProtKB-UniRule"/>
</dbReference>
<dbReference type="Gene3D" id="3.20.20.540">
    <property type="entry name" value="Radical SAM ThiC family, central domain"/>
    <property type="match status" value="1"/>
</dbReference>
<feature type="binding site" evidence="10">
    <location>
        <position position="163"/>
    </location>
    <ligand>
        <name>substrate</name>
    </ligand>
</feature>
<dbReference type="NCBIfam" id="TIGR00190">
    <property type="entry name" value="thiC"/>
    <property type="match status" value="1"/>
</dbReference>
<name>S0FPN5_RUMCE</name>
<keyword evidence="6 10" id="KW-0784">Thiamine biosynthesis</keyword>
<dbReference type="GO" id="GO:0070284">
    <property type="term" value="F:phosphomethylpyrimidine synthase activity"/>
    <property type="evidence" value="ECO:0007669"/>
    <property type="project" value="UniProtKB-EC"/>
</dbReference>
<dbReference type="STRING" id="1195236.CTER_3841"/>
<dbReference type="SFLD" id="SFLDS00113">
    <property type="entry name" value="Radical_SAM_Phosphomethylpyrim"/>
    <property type="match status" value="1"/>
</dbReference>
<comment type="pathway">
    <text evidence="10">Cofactor biosynthesis; thiamine diphosphate biosynthesis.</text>
</comment>
<dbReference type="HAMAP" id="MF_00089">
    <property type="entry name" value="ThiC"/>
    <property type="match status" value="1"/>
</dbReference>
<gene>
    <name evidence="10" type="primary">thiC</name>
    <name evidence="11" type="ORF">CTER_3841</name>
</gene>
<dbReference type="Gene3D" id="6.10.250.620">
    <property type="match status" value="1"/>
</dbReference>